<dbReference type="OrthoDB" id="2441642at2759"/>
<evidence type="ECO:0000256" key="6">
    <source>
        <dbReference type="SAM" id="MobiDB-lite"/>
    </source>
</evidence>
<keyword evidence="5 7" id="KW-0472">Membrane</keyword>
<dbReference type="EMBL" id="BDRX01000103">
    <property type="protein sequence ID" value="GBF97583.1"/>
    <property type="molecule type" value="Genomic_DNA"/>
</dbReference>
<feature type="transmembrane region" description="Helical" evidence="7">
    <location>
        <begin position="164"/>
        <end position="183"/>
    </location>
</feature>
<evidence type="ECO:0000256" key="1">
    <source>
        <dbReference type="ARBA" id="ARBA00004141"/>
    </source>
</evidence>
<evidence type="ECO:0000256" key="4">
    <source>
        <dbReference type="ARBA" id="ARBA00022989"/>
    </source>
</evidence>
<organism evidence="9 10">
    <name type="scientific">Raphidocelis subcapitata</name>
    <dbReference type="NCBI Taxonomy" id="307507"/>
    <lineage>
        <taxon>Eukaryota</taxon>
        <taxon>Viridiplantae</taxon>
        <taxon>Chlorophyta</taxon>
        <taxon>core chlorophytes</taxon>
        <taxon>Chlorophyceae</taxon>
        <taxon>CS clade</taxon>
        <taxon>Sphaeropleales</taxon>
        <taxon>Selenastraceae</taxon>
        <taxon>Raphidocelis</taxon>
    </lineage>
</organism>
<dbReference type="InterPro" id="IPR020846">
    <property type="entry name" value="MFS_dom"/>
</dbReference>
<feature type="transmembrane region" description="Helical" evidence="7">
    <location>
        <begin position="189"/>
        <end position="210"/>
    </location>
</feature>
<evidence type="ECO:0000313" key="10">
    <source>
        <dbReference type="Proteomes" id="UP000247498"/>
    </source>
</evidence>
<dbReference type="GO" id="GO:0005886">
    <property type="term" value="C:plasma membrane"/>
    <property type="evidence" value="ECO:0007669"/>
    <property type="project" value="TreeGrafter"/>
</dbReference>
<dbReference type="Gene3D" id="1.20.1720.10">
    <property type="entry name" value="Multidrug resistance protein D"/>
    <property type="match status" value="1"/>
</dbReference>
<evidence type="ECO:0000313" key="9">
    <source>
        <dbReference type="EMBL" id="GBF97583.1"/>
    </source>
</evidence>
<comment type="caution">
    <text evidence="9">The sequence shown here is derived from an EMBL/GenBank/DDBJ whole genome shotgun (WGS) entry which is preliminary data.</text>
</comment>
<dbReference type="InterPro" id="IPR011701">
    <property type="entry name" value="MFS"/>
</dbReference>
<evidence type="ECO:0000259" key="8">
    <source>
        <dbReference type="PROSITE" id="PS50850"/>
    </source>
</evidence>
<feature type="transmembrane region" description="Helical" evidence="7">
    <location>
        <begin position="96"/>
        <end position="112"/>
    </location>
</feature>
<feature type="transmembrane region" description="Helical" evidence="7">
    <location>
        <begin position="488"/>
        <end position="514"/>
    </location>
</feature>
<dbReference type="Pfam" id="PF07690">
    <property type="entry name" value="MFS_1"/>
    <property type="match status" value="1"/>
</dbReference>
<sequence length="559" mass="58321">MQGTPRKRFPSGSGGGSGGSGDGSLTPRTPSATHPHDAAAAPCAGPGPAKDPASAPAGPARRSSCAGAADEAAPAPAAPPLVERSIYEVWTERKRYMLLCLMSFATFLVPFSDTVYLPALSVIQRELGTTQTLMAATIAVYMFVVGVTALFWGPFCDRWGRRNTLLISCSAFTLFSIGCVFSWRIDMLIAFRALQGAAVSAMMVAANAVLADSWEPAQRGKAMGVFAIPTLVGPIVGPLLGGGLSQMLGWRATFASMGVCGAIILVALLIFMEETQHHHVLKRLRNAEGDSAVMAIREHRDIQKPRFRAPWRPLKYLLEPSLCIHTLLTFLIYSTMMSALIILPSTLAHDPYSMSEALIGVSNLSLGLGCLFVGPLAGGWADAAARRWPASHSSRLFPGLAACLLVYPLSTLAYAWCFQMKTHVAGPLVASFFMGGAICAFFPGLMSYVSIIKQQTAAVAGAAVQAVLFISGGVFIQVTPPAVAAIGLGWWITILVGVCLLATVGSTCAAVGALRAGEREQLPLSAGAAEPAVSAVVVPVVRGAIKGAKADAGAPGGGP</sequence>
<feature type="transmembrane region" description="Helical" evidence="7">
    <location>
        <begin position="322"/>
        <end position="344"/>
    </location>
</feature>
<evidence type="ECO:0000256" key="2">
    <source>
        <dbReference type="ARBA" id="ARBA00022448"/>
    </source>
</evidence>
<evidence type="ECO:0000256" key="3">
    <source>
        <dbReference type="ARBA" id="ARBA00022692"/>
    </source>
</evidence>
<dbReference type="STRING" id="307507.A0A2V0PI21"/>
<accession>A0A2V0PI21</accession>
<feature type="domain" description="Major facilitator superfamily (MFS) profile" evidence="8">
    <location>
        <begin position="98"/>
        <end position="515"/>
    </location>
</feature>
<evidence type="ECO:0000256" key="7">
    <source>
        <dbReference type="SAM" id="Phobius"/>
    </source>
</evidence>
<dbReference type="Proteomes" id="UP000247498">
    <property type="component" value="Unassembled WGS sequence"/>
</dbReference>
<evidence type="ECO:0000256" key="5">
    <source>
        <dbReference type="ARBA" id="ARBA00023136"/>
    </source>
</evidence>
<feature type="transmembrane region" description="Helical" evidence="7">
    <location>
        <begin position="456"/>
        <end position="476"/>
    </location>
</feature>
<keyword evidence="3 7" id="KW-0812">Transmembrane</keyword>
<proteinExistence type="predicted"/>
<feature type="transmembrane region" description="Helical" evidence="7">
    <location>
        <begin position="364"/>
        <end position="384"/>
    </location>
</feature>
<dbReference type="AlphaFoldDB" id="A0A2V0PI21"/>
<dbReference type="SUPFAM" id="SSF103473">
    <property type="entry name" value="MFS general substrate transporter"/>
    <property type="match status" value="1"/>
</dbReference>
<dbReference type="InParanoid" id="A0A2V0PI21"/>
<feature type="transmembrane region" description="Helical" evidence="7">
    <location>
        <begin position="428"/>
        <end position="449"/>
    </location>
</feature>
<keyword evidence="10" id="KW-1185">Reference proteome</keyword>
<gene>
    <name evidence="9" type="ORF">Rsub_10719</name>
</gene>
<feature type="compositionally biased region" description="Low complexity" evidence="6">
    <location>
        <begin position="29"/>
        <end position="73"/>
    </location>
</feature>
<comment type="subcellular location">
    <subcellularLocation>
        <location evidence="1">Membrane</location>
        <topology evidence="1">Multi-pass membrane protein</topology>
    </subcellularLocation>
</comment>
<dbReference type="PROSITE" id="PS50850">
    <property type="entry name" value="MFS"/>
    <property type="match status" value="1"/>
</dbReference>
<name>A0A2V0PI21_9CHLO</name>
<feature type="transmembrane region" description="Helical" evidence="7">
    <location>
        <begin position="222"/>
        <end position="240"/>
    </location>
</feature>
<keyword evidence="2" id="KW-0813">Transport</keyword>
<feature type="transmembrane region" description="Helical" evidence="7">
    <location>
        <begin position="252"/>
        <end position="272"/>
    </location>
</feature>
<dbReference type="InterPro" id="IPR036259">
    <property type="entry name" value="MFS_trans_sf"/>
</dbReference>
<keyword evidence="4 7" id="KW-1133">Transmembrane helix</keyword>
<dbReference type="PANTHER" id="PTHR23502:SF51">
    <property type="entry name" value="QUINIDINE RESISTANCE PROTEIN 1-RELATED"/>
    <property type="match status" value="1"/>
</dbReference>
<feature type="compositionally biased region" description="Gly residues" evidence="6">
    <location>
        <begin position="12"/>
        <end position="22"/>
    </location>
</feature>
<feature type="transmembrane region" description="Helical" evidence="7">
    <location>
        <begin position="396"/>
        <end position="416"/>
    </location>
</feature>
<feature type="region of interest" description="Disordered" evidence="6">
    <location>
        <begin position="1"/>
        <end position="73"/>
    </location>
</feature>
<dbReference type="GO" id="GO:0022857">
    <property type="term" value="F:transmembrane transporter activity"/>
    <property type="evidence" value="ECO:0007669"/>
    <property type="project" value="InterPro"/>
</dbReference>
<feature type="transmembrane region" description="Helical" evidence="7">
    <location>
        <begin position="132"/>
        <end position="152"/>
    </location>
</feature>
<dbReference type="PANTHER" id="PTHR23502">
    <property type="entry name" value="MAJOR FACILITATOR SUPERFAMILY"/>
    <property type="match status" value="1"/>
</dbReference>
<protein>
    <recommendedName>
        <fullName evidence="8">Major facilitator superfamily (MFS) profile domain-containing protein</fullName>
    </recommendedName>
</protein>
<reference evidence="9 10" key="1">
    <citation type="journal article" date="2018" name="Sci. Rep.">
        <title>Raphidocelis subcapitata (=Pseudokirchneriella subcapitata) provides an insight into genome evolution and environmental adaptations in the Sphaeropleales.</title>
        <authorList>
            <person name="Suzuki S."/>
            <person name="Yamaguchi H."/>
            <person name="Nakajima N."/>
            <person name="Kawachi M."/>
        </authorList>
    </citation>
    <scope>NUCLEOTIDE SEQUENCE [LARGE SCALE GENOMIC DNA]</scope>
    <source>
        <strain evidence="9 10">NIES-35</strain>
    </source>
</reference>